<dbReference type="EMBL" id="AEMG01000002">
    <property type="protein sequence ID" value="EFW94027.1"/>
    <property type="molecule type" value="Genomic_DNA"/>
</dbReference>
<keyword evidence="5" id="KW-1185">Reference proteome</keyword>
<dbReference type="InterPro" id="IPR050312">
    <property type="entry name" value="IolE/XylAMocC-like"/>
</dbReference>
<feature type="domain" description="Xylose isomerase-like TIM barrel" evidence="1">
    <location>
        <begin position="23"/>
        <end position="238"/>
    </location>
</feature>
<organism evidence="2 4">
    <name type="scientific">Haladaptatus paucihalophilus DX253</name>
    <dbReference type="NCBI Taxonomy" id="797209"/>
    <lineage>
        <taxon>Archaea</taxon>
        <taxon>Methanobacteriati</taxon>
        <taxon>Methanobacteriota</taxon>
        <taxon>Stenosarchaea group</taxon>
        <taxon>Halobacteria</taxon>
        <taxon>Halobacteriales</taxon>
        <taxon>Haladaptataceae</taxon>
        <taxon>Haladaptatus</taxon>
    </lineage>
</organism>
<dbReference type="Proteomes" id="UP000003751">
    <property type="component" value="Unassembled WGS sequence"/>
</dbReference>
<evidence type="ECO:0000313" key="4">
    <source>
        <dbReference type="Proteomes" id="UP000003751"/>
    </source>
</evidence>
<dbReference type="EMBL" id="FRAN01000002">
    <property type="protein sequence ID" value="SHK64065.1"/>
    <property type="molecule type" value="Genomic_DNA"/>
</dbReference>
<sequence>MTRTAIQLYTLRELNEPLPDLLARVGEAGFDGVEFAGLGDADPAAVTDALDDAGLEAAAAHVPIGELEDDPGRVAREYHRLGCEWVVVPYLEAAHFESREAATRTARRLDELAARMEGHSTSLGYHNHDHEFASVDGETGFEVFLSESEVEIELDIGWAVAAGADPRSLLRSLGDRVPLVHVKDTHDGEPVELGDGDVDLTACVDTAKEVGADWLVYEHDNPADPLASLAHGAERLRELNG</sequence>
<protein>
    <submittedName>
        <fullName evidence="3">Sugar phosphate isomerase/epimerase</fullName>
    </submittedName>
</protein>
<proteinExistence type="predicted"/>
<evidence type="ECO:0000313" key="2">
    <source>
        <dbReference type="EMBL" id="EFW94027.1"/>
    </source>
</evidence>
<dbReference type="SUPFAM" id="SSF51658">
    <property type="entry name" value="Xylose isomerase-like"/>
    <property type="match status" value="1"/>
</dbReference>
<dbReference type="STRING" id="797209.GCA_000376445_01669"/>
<name>E7QPB1_HALPU</name>
<dbReference type="AlphaFoldDB" id="E7QPB1"/>
<reference evidence="3" key="2">
    <citation type="submission" date="2016-11" db="EMBL/GenBank/DDBJ databases">
        <authorList>
            <person name="Jaros S."/>
            <person name="Januszkiewicz K."/>
            <person name="Wedrychowicz H."/>
        </authorList>
    </citation>
    <scope>NUCLEOTIDE SEQUENCE [LARGE SCALE GENOMIC DNA]</scope>
    <source>
        <strain evidence="3">DX253</strain>
    </source>
</reference>
<evidence type="ECO:0000313" key="3">
    <source>
        <dbReference type="EMBL" id="SHK64065.1"/>
    </source>
</evidence>
<dbReference type="PATRIC" id="fig|797209.4.peg.532"/>
<dbReference type="GO" id="GO:0016853">
    <property type="term" value="F:isomerase activity"/>
    <property type="evidence" value="ECO:0007669"/>
    <property type="project" value="UniProtKB-KW"/>
</dbReference>
<accession>E7QPB1</accession>
<dbReference type="OrthoDB" id="165864at2157"/>
<evidence type="ECO:0000259" key="1">
    <source>
        <dbReference type="Pfam" id="PF01261"/>
    </source>
</evidence>
<gene>
    <name evidence="3" type="ORF">SAMN05444342_1941</name>
    <name evidence="2" type="ORF">ZOD2009_02750</name>
</gene>
<dbReference type="InterPro" id="IPR013022">
    <property type="entry name" value="Xyl_isomerase-like_TIM-brl"/>
</dbReference>
<dbReference type="eggNOG" id="arCOG01902">
    <property type="taxonomic scope" value="Archaea"/>
</dbReference>
<dbReference type="InterPro" id="IPR036237">
    <property type="entry name" value="Xyl_isomerase-like_sf"/>
</dbReference>
<dbReference type="Proteomes" id="UP000184203">
    <property type="component" value="Unassembled WGS sequence"/>
</dbReference>
<dbReference type="PANTHER" id="PTHR12110">
    <property type="entry name" value="HYDROXYPYRUVATE ISOMERASE"/>
    <property type="match status" value="1"/>
</dbReference>
<dbReference type="Gene3D" id="3.20.20.150">
    <property type="entry name" value="Divalent-metal-dependent TIM barrel enzymes"/>
    <property type="match status" value="1"/>
</dbReference>
<dbReference type="Pfam" id="PF01261">
    <property type="entry name" value="AP_endonuc_2"/>
    <property type="match status" value="1"/>
</dbReference>
<dbReference type="PANTHER" id="PTHR12110:SF41">
    <property type="entry name" value="INOSOSE DEHYDRATASE"/>
    <property type="match status" value="1"/>
</dbReference>
<reference evidence="5" key="3">
    <citation type="submission" date="2016-11" db="EMBL/GenBank/DDBJ databases">
        <authorList>
            <person name="Varghese N."/>
            <person name="Submissions S."/>
        </authorList>
    </citation>
    <scope>NUCLEOTIDE SEQUENCE [LARGE SCALE GENOMIC DNA]</scope>
    <source>
        <strain evidence="5">DX253</strain>
    </source>
</reference>
<evidence type="ECO:0000313" key="5">
    <source>
        <dbReference type="Proteomes" id="UP000184203"/>
    </source>
</evidence>
<reference evidence="2 4" key="1">
    <citation type="journal article" date="2014" name="ISME J.">
        <title>Trehalose/2-sulfotrehalose biosynthesis and glycine-betaine uptake are widely spread mechanisms for osmoadaptation in the Halobacteriales.</title>
        <authorList>
            <person name="Youssef N.H."/>
            <person name="Savage-Ashlock K.N."/>
            <person name="McCully A.L."/>
            <person name="Luedtke B."/>
            <person name="Shaw E.I."/>
            <person name="Hoff W.D."/>
            <person name="Elshahed M.S."/>
        </authorList>
    </citation>
    <scope>NUCLEOTIDE SEQUENCE [LARGE SCALE GENOMIC DNA]</scope>
    <source>
        <strain evidence="2 4">DX253</strain>
    </source>
</reference>
<keyword evidence="3" id="KW-0413">Isomerase</keyword>
<dbReference type="RefSeq" id="WP_007976793.1">
    <property type="nucleotide sequence ID" value="NZ_AEMG01000002.1"/>
</dbReference>